<organism evidence="3 4">
    <name type="scientific">Caenorhabditis elegans</name>
    <dbReference type="NCBI Taxonomy" id="6239"/>
    <lineage>
        <taxon>Eukaryota</taxon>
        <taxon>Metazoa</taxon>
        <taxon>Ecdysozoa</taxon>
        <taxon>Nematoda</taxon>
        <taxon>Chromadorea</taxon>
        <taxon>Rhabditida</taxon>
        <taxon>Rhabditina</taxon>
        <taxon>Rhabditomorpha</taxon>
        <taxon>Rhabditoidea</taxon>
        <taxon>Rhabditidae</taxon>
        <taxon>Peloderinae</taxon>
        <taxon>Caenorhabditis</taxon>
    </lineage>
</organism>
<gene>
    <name evidence="3" type="ORF">CELE_F07G6.2</name>
    <name evidence="3 5" type="ORF">F07G6.2</name>
</gene>
<name>Q19172_CAEEL</name>
<dbReference type="KEGG" id="cel:CELE_F07G6.2"/>
<feature type="compositionally biased region" description="Polar residues" evidence="1">
    <location>
        <begin position="180"/>
        <end position="193"/>
    </location>
</feature>
<dbReference type="UCSC" id="F07G6.2">
    <property type="organism name" value="c. elegans"/>
</dbReference>
<keyword evidence="4" id="KW-1185">Reference proteome</keyword>
<feature type="region of interest" description="Disordered" evidence="1">
    <location>
        <begin position="46"/>
        <end position="76"/>
    </location>
</feature>
<dbReference type="EMBL" id="BX284606">
    <property type="protein sequence ID" value="CCD66886.2"/>
    <property type="molecule type" value="Genomic_DNA"/>
</dbReference>
<reference evidence="3 4" key="1">
    <citation type="journal article" date="1998" name="Science">
        <title>Genome sequence of the nematode C. elegans: a platform for investigating biology.</title>
        <authorList>
            <consortium name="The C. elegans sequencing consortium"/>
            <person name="Sulson J.E."/>
            <person name="Waterston R."/>
        </authorList>
    </citation>
    <scope>NUCLEOTIDE SEQUENCE [LARGE SCALE GENOMIC DNA]</scope>
    <source>
        <strain evidence="3 4">Bristol N2</strain>
    </source>
</reference>
<dbReference type="PaxDb" id="6239-F07G6.2"/>
<feature type="region of interest" description="Disordered" evidence="1">
    <location>
        <begin position="172"/>
        <end position="206"/>
    </location>
</feature>
<feature type="chain" id="PRO_5004187052" evidence="2">
    <location>
        <begin position="19"/>
        <end position="242"/>
    </location>
</feature>
<dbReference type="AGR" id="WB:WBGene00017222"/>
<protein>
    <submittedName>
        <fullName evidence="3">Uncharacterized protein</fullName>
    </submittedName>
</protein>
<evidence type="ECO:0000313" key="4">
    <source>
        <dbReference type="Proteomes" id="UP000001940"/>
    </source>
</evidence>
<dbReference type="HOGENOM" id="CLU_1148078_0_0_1"/>
<accession>Q19172</accession>
<dbReference type="Bgee" id="WBGene00017222">
    <property type="expression patterns" value="Expressed in material anatomical entity and 2 other cell types or tissues"/>
</dbReference>
<dbReference type="AlphaFoldDB" id="Q19172"/>
<keyword evidence="2" id="KW-0732">Signal</keyword>
<dbReference type="Proteomes" id="UP000001940">
    <property type="component" value="Chromosome X"/>
</dbReference>
<evidence type="ECO:0000256" key="2">
    <source>
        <dbReference type="SAM" id="SignalP"/>
    </source>
</evidence>
<evidence type="ECO:0000313" key="5">
    <source>
        <dbReference type="WormBase" id="F07G6.2"/>
    </source>
</evidence>
<sequence>MRLLLLLITTVLVFLVYADENELESKLEFEKVVVRHKYFSDDEEKIGAEQIPTPTTKKEAIPSSKNEFRPSTPEYPMTSQNRFARMLQTDIVTANNFTFTSTTTSAVELVNSTTRLVPTPTSSIPVVDHKKDVIATMKIANLFLSTKAPQHTENAEITKTASGLEATTSFDSDHFSSSTKDLSTDNSTDTINEAMSKDTVSHQSTARRRKVYRLPDVPKFHCTIFLHFRVPTNLKKITNSKN</sequence>
<dbReference type="RefSeq" id="NP_508318.2">
    <property type="nucleotide sequence ID" value="NM_075917.2"/>
</dbReference>
<dbReference type="CTD" id="184150"/>
<feature type="signal peptide" evidence="2">
    <location>
        <begin position="1"/>
        <end position="18"/>
    </location>
</feature>
<proteinExistence type="predicted"/>
<dbReference type="WormBase" id="F07G6.2">
    <property type="protein sequence ID" value="CE47326"/>
    <property type="gene ID" value="WBGene00017222"/>
</dbReference>
<evidence type="ECO:0000313" key="3">
    <source>
        <dbReference type="EMBL" id="CCD66886.2"/>
    </source>
</evidence>
<dbReference type="GeneID" id="184150"/>
<evidence type="ECO:0000256" key="1">
    <source>
        <dbReference type="SAM" id="MobiDB-lite"/>
    </source>
</evidence>
<dbReference type="InParanoid" id="Q19172"/>